<reference evidence="1" key="2">
    <citation type="journal article" date="2015" name="Fish Shellfish Immunol.">
        <title>Early steps in the European eel (Anguilla anguilla)-Vibrio vulnificus interaction in the gills: Role of the RtxA13 toxin.</title>
        <authorList>
            <person name="Callol A."/>
            <person name="Pajuelo D."/>
            <person name="Ebbesson L."/>
            <person name="Teles M."/>
            <person name="MacKenzie S."/>
            <person name="Amaro C."/>
        </authorList>
    </citation>
    <scope>NUCLEOTIDE SEQUENCE</scope>
</reference>
<name>A0A0E9QW74_ANGAN</name>
<sequence>MSKGLGHFTGHSTCFHIGDKSVLMSNCCQAIRRLPSAYGQFVKFPVL</sequence>
<organism evidence="1">
    <name type="scientific">Anguilla anguilla</name>
    <name type="common">European freshwater eel</name>
    <name type="synonym">Muraena anguilla</name>
    <dbReference type="NCBI Taxonomy" id="7936"/>
    <lineage>
        <taxon>Eukaryota</taxon>
        <taxon>Metazoa</taxon>
        <taxon>Chordata</taxon>
        <taxon>Craniata</taxon>
        <taxon>Vertebrata</taxon>
        <taxon>Euteleostomi</taxon>
        <taxon>Actinopterygii</taxon>
        <taxon>Neopterygii</taxon>
        <taxon>Teleostei</taxon>
        <taxon>Anguilliformes</taxon>
        <taxon>Anguillidae</taxon>
        <taxon>Anguilla</taxon>
    </lineage>
</organism>
<dbReference type="EMBL" id="GBXM01088244">
    <property type="protein sequence ID" value="JAH20333.1"/>
    <property type="molecule type" value="Transcribed_RNA"/>
</dbReference>
<reference evidence="1" key="1">
    <citation type="submission" date="2014-11" db="EMBL/GenBank/DDBJ databases">
        <authorList>
            <person name="Amaro Gonzalez C."/>
        </authorList>
    </citation>
    <scope>NUCLEOTIDE SEQUENCE</scope>
</reference>
<evidence type="ECO:0000313" key="1">
    <source>
        <dbReference type="EMBL" id="JAH20333.1"/>
    </source>
</evidence>
<proteinExistence type="predicted"/>
<protein>
    <submittedName>
        <fullName evidence="1">Uncharacterized protein</fullName>
    </submittedName>
</protein>
<accession>A0A0E9QW74</accession>
<dbReference type="AlphaFoldDB" id="A0A0E9QW74"/>